<dbReference type="EMBL" id="KR935215">
    <property type="protein sequence ID" value="AKU43234.1"/>
    <property type="molecule type" value="Genomic_DNA"/>
</dbReference>
<accession>A0A0K1LLB2</accession>
<evidence type="ECO:0000313" key="2">
    <source>
        <dbReference type="Proteomes" id="UP000222205"/>
    </source>
</evidence>
<reference evidence="1 2" key="1">
    <citation type="journal article" date="2016" name="Genome Announc.">
        <title>Complete Genome Sequences of Five Bacteriophages That Infect Rhodobacter capsulatus.</title>
        <authorList>
            <person name="Bollivar D.W."/>
            <person name="Bernardoni B."/>
            <person name="Bockman M.R."/>
            <person name="Miller B.M."/>
            <person name="Russell D.A."/>
            <person name="Delesalle V.A."/>
            <person name="Krukonis G.P."/>
            <person name="Hatfull G.F."/>
            <person name="Cross M.R."/>
            <person name="Szewczyk M.M."/>
            <person name="Eppurath A."/>
        </authorList>
    </citation>
    <scope>NUCLEOTIDE SEQUENCE [LARGE SCALE GENOMIC DNA]</scope>
</reference>
<dbReference type="OrthoDB" id="36748at10239"/>
<evidence type="ECO:0000313" key="1">
    <source>
        <dbReference type="EMBL" id="AKU43234.1"/>
    </source>
</evidence>
<organism evidence="1 2">
    <name type="scientific">Rhodobacter phage RcSpartan</name>
    <dbReference type="NCBI Taxonomy" id="1662331"/>
    <lineage>
        <taxon>Viruses</taxon>
        <taxon>Duplodnaviria</taxon>
        <taxon>Heunggongvirae</taxon>
        <taxon>Uroviricota</taxon>
        <taxon>Caudoviricetes</taxon>
        <taxon>Titanvirus</taxon>
        <taxon>Titanvirus rcspartan</taxon>
    </lineage>
</organism>
<proteinExistence type="predicted"/>
<dbReference type="Proteomes" id="UP000222205">
    <property type="component" value="Segment"/>
</dbReference>
<name>A0A0K1LLB2_9CAUD</name>
<keyword evidence="2" id="KW-1185">Reference proteome</keyword>
<protein>
    <submittedName>
        <fullName evidence="1">Uncharacterized protein</fullName>
    </submittedName>
</protein>
<gene>
    <name evidence="1" type="ORF">RCSPARTAN_51</name>
</gene>
<sequence>MKRQDTITALRRAGVRDLRDNGASSLLDEGRVLAEPPVPPALFREACERIADMLEGDDGEAWFEAEKFLKRHAPELYDEIGMPGEPLPDFPEPSLLDKMQGALVAAVVGLLAKKPRK</sequence>